<protein>
    <submittedName>
        <fullName evidence="2">Uncharacterized protein</fullName>
    </submittedName>
</protein>
<feature type="region of interest" description="Disordered" evidence="1">
    <location>
        <begin position="59"/>
        <end position="95"/>
    </location>
</feature>
<dbReference type="Proteomes" id="UP000066480">
    <property type="component" value="Chromosome"/>
</dbReference>
<proteinExistence type="predicted"/>
<gene>
    <name evidence="2" type="ORF">VV02_01955</name>
</gene>
<dbReference type="KEGG" id="lmoi:VV02_01955"/>
<evidence type="ECO:0000313" key="2">
    <source>
        <dbReference type="EMBL" id="AKU14916.1"/>
    </source>
</evidence>
<dbReference type="EMBL" id="CP011112">
    <property type="protein sequence ID" value="AKU14916.1"/>
    <property type="molecule type" value="Genomic_DNA"/>
</dbReference>
<sequence>MLGLTGAEHDVRSSTRQTRAPTDEVQLVAGQVLRLKQARHDTASVSRLLTRPLTASIKESRETPNAVATSATAKKPGEAIDPRSIARSVSTANPH</sequence>
<reference evidence="2 3" key="1">
    <citation type="submission" date="2015-03" db="EMBL/GenBank/DDBJ databases">
        <title>Luteipulveratus halotolerans sp. nov., a novel actinobacterium (Dermacoccaceae) from Sarawak, Malaysia.</title>
        <authorList>
            <person name="Juboi H."/>
            <person name="Basik A."/>
            <person name="Shamsul S.S."/>
            <person name="Arnold P."/>
            <person name="Schmitt E.K."/>
            <person name="Sanglier J.-J."/>
            <person name="Yeo T."/>
        </authorList>
    </citation>
    <scope>NUCLEOTIDE SEQUENCE [LARGE SCALE GENOMIC DNA]</scope>
    <source>
        <strain evidence="2 3">MN07-A0370</strain>
    </source>
</reference>
<organism evidence="2 3">
    <name type="scientific">Luteipulveratus mongoliensis</name>
    <dbReference type="NCBI Taxonomy" id="571913"/>
    <lineage>
        <taxon>Bacteria</taxon>
        <taxon>Bacillati</taxon>
        <taxon>Actinomycetota</taxon>
        <taxon>Actinomycetes</taxon>
        <taxon>Micrococcales</taxon>
        <taxon>Dermacoccaceae</taxon>
        <taxon>Luteipulveratus</taxon>
    </lineage>
</organism>
<dbReference type="AlphaFoldDB" id="A0A0K1JDY1"/>
<feature type="region of interest" description="Disordered" evidence="1">
    <location>
        <begin position="1"/>
        <end position="22"/>
    </location>
</feature>
<name>A0A0K1JDY1_9MICO</name>
<evidence type="ECO:0000256" key="1">
    <source>
        <dbReference type="SAM" id="MobiDB-lite"/>
    </source>
</evidence>
<accession>A0A0K1JDY1</accession>
<evidence type="ECO:0000313" key="3">
    <source>
        <dbReference type="Proteomes" id="UP000066480"/>
    </source>
</evidence>
<keyword evidence="3" id="KW-1185">Reference proteome</keyword>